<dbReference type="CDD" id="cd04725">
    <property type="entry name" value="OMP_decarboxylase_like"/>
    <property type="match status" value="1"/>
</dbReference>
<dbReference type="EMBL" id="CAJPEV010003151">
    <property type="protein sequence ID" value="CAG0899080.1"/>
    <property type="molecule type" value="Genomic_DNA"/>
</dbReference>
<keyword evidence="10" id="KW-0210">Decarboxylase</keyword>
<feature type="binding site" evidence="15">
    <location>
        <position position="457"/>
    </location>
    <ligand>
        <name>substrate</name>
    </ligand>
</feature>
<keyword evidence="18" id="KW-1185">Reference proteome</keyword>
<dbReference type="InterPro" id="IPR029057">
    <property type="entry name" value="PRTase-like"/>
</dbReference>
<gene>
    <name evidence="17" type="ORF">DSTB1V02_LOCUS10697</name>
</gene>
<keyword evidence="13" id="KW-0511">Multifunctional enzyme</keyword>
<dbReference type="GO" id="GO:0004588">
    <property type="term" value="F:orotate phosphoribosyltransferase activity"/>
    <property type="evidence" value="ECO:0007669"/>
    <property type="project" value="UniProtKB-EC"/>
</dbReference>
<evidence type="ECO:0000256" key="3">
    <source>
        <dbReference type="ARBA" id="ARBA00006221"/>
    </source>
</evidence>
<keyword evidence="12" id="KW-0456">Lyase</keyword>
<evidence type="ECO:0000256" key="2">
    <source>
        <dbReference type="ARBA" id="ARBA00004889"/>
    </source>
</evidence>
<comment type="pathway">
    <text evidence="2">Pyrimidine metabolism; UMP biosynthesis via de novo pathway; UMP from orotate: step 1/2.</text>
</comment>
<dbReference type="SMART" id="SM00934">
    <property type="entry name" value="OMPdecase"/>
    <property type="match status" value="1"/>
</dbReference>
<feature type="active site" description="For OMPdecase activity" evidence="14">
    <location>
        <position position="338"/>
    </location>
</feature>
<dbReference type="PROSITE" id="PS00156">
    <property type="entry name" value="OMPDECASE"/>
    <property type="match status" value="1"/>
</dbReference>
<dbReference type="CDD" id="cd06223">
    <property type="entry name" value="PRTases_typeI"/>
    <property type="match status" value="1"/>
</dbReference>
<feature type="binding site" evidence="15">
    <location>
        <position position="305"/>
    </location>
    <ligand>
        <name>substrate</name>
    </ligand>
</feature>
<feature type="binding site" evidence="15">
    <location>
        <position position="477"/>
    </location>
    <ligand>
        <name>substrate</name>
    </ligand>
</feature>
<reference evidence="17" key="1">
    <citation type="submission" date="2020-11" db="EMBL/GenBank/DDBJ databases">
        <authorList>
            <person name="Tran Van P."/>
        </authorList>
    </citation>
    <scope>NUCLEOTIDE SEQUENCE</scope>
</reference>
<dbReference type="NCBIfam" id="TIGR00336">
    <property type="entry name" value="pyrE"/>
    <property type="match status" value="1"/>
</dbReference>
<keyword evidence="9" id="KW-0808">Transferase</keyword>
<dbReference type="GO" id="GO:0004590">
    <property type="term" value="F:orotidine-5'-phosphate decarboxylase activity"/>
    <property type="evidence" value="ECO:0007669"/>
    <property type="project" value="UniProtKB-EC"/>
</dbReference>
<dbReference type="InterPro" id="IPR018089">
    <property type="entry name" value="OMPdecase_AS"/>
</dbReference>
<dbReference type="InterPro" id="IPR000836">
    <property type="entry name" value="PRTase_dom"/>
</dbReference>
<name>A0A7R9AB64_9CRUS</name>
<feature type="domain" description="Orotidine 5'-phosphate decarboxylase" evidence="16">
    <location>
        <begin position="277"/>
        <end position="493"/>
    </location>
</feature>
<proteinExistence type="inferred from homology"/>
<dbReference type="InterPro" id="IPR011060">
    <property type="entry name" value="RibuloseP-bd_barrel"/>
</dbReference>
<evidence type="ECO:0000256" key="11">
    <source>
        <dbReference type="ARBA" id="ARBA00022975"/>
    </source>
</evidence>
<evidence type="ECO:0000256" key="4">
    <source>
        <dbReference type="ARBA" id="ARBA00009769"/>
    </source>
</evidence>
<dbReference type="HAMAP" id="MF_01208">
    <property type="entry name" value="PyrE"/>
    <property type="match status" value="1"/>
</dbReference>
<dbReference type="FunFam" id="3.20.20.70:FF:000114">
    <property type="entry name" value="Decarboxylase,orotidine phosphate"/>
    <property type="match status" value="1"/>
</dbReference>
<evidence type="ECO:0000256" key="5">
    <source>
        <dbReference type="ARBA" id="ARBA00011971"/>
    </source>
</evidence>
<evidence type="ECO:0000256" key="6">
    <source>
        <dbReference type="ARBA" id="ARBA00012321"/>
    </source>
</evidence>
<dbReference type="PANTHER" id="PTHR19278:SF9">
    <property type="entry name" value="URIDINE 5'-MONOPHOSPHATE SYNTHASE"/>
    <property type="match status" value="1"/>
</dbReference>
<evidence type="ECO:0000256" key="9">
    <source>
        <dbReference type="ARBA" id="ARBA00022679"/>
    </source>
</evidence>
<feature type="binding site" evidence="15">
    <location>
        <position position="283"/>
    </location>
    <ligand>
        <name>substrate</name>
    </ligand>
</feature>
<dbReference type="InterPro" id="IPR014732">
    <property type="entry name" value="OMPdecase"/>
</dbReference>
<keyword evidence="8" id="KW-0328">Glycosyltransferase</keyword>
<dbReference type="Proteomes" id="UP000677054">
    <property type="component" value="Unassembled WGS sequence"/>
</dbReference>
<evidence type="ECO:0000256" key="15">
    <source>
        <dbReference type="PIRSR" id="PIRSR614732-2"/>
    </source>
</evidence>
<dbReference type="UniPathway" id="UPA00070">
    <property type="reaction ID" value="UER00119"/>
</dbReference>
<dbReference type="Pfam" id="PF00215">
    <property type="entry name" value="OMPdecase"/>
    <property type="match status" value="1"/>
</dbReference>
<dbReference type="InterPro" id="IPR001754">
    <property type="entry name" value="OMPdeCOase_dom"/>
</dbReference>
<dbReference type="OrthoDB" id="10263753at2759"/>
<feature type="active site" description="For OMPdecase activity" evidence="14">
    <location>
        <position position="341"/>
    </location>
</feature>
<sequence length="508" mass="55769">LQDSSKYEQYRLEPHHRKVITRTGKFRPMLSVCESVDAMPSPLEELITRLHELSAVKFGKFTLKSGIESPVYLDLRVIISYPKLLAIVAETMWCQGQGKIPCDVICGVPYAALPLATVISVNKNIPMLIIRKESKGHGTKKQIEGNLVQGQTCAVIEDVISSGSSILETALALRAEGLIVNDAIVLLDRGHGGTENLAAEGITLHSVCTLHQVLEILARKHLITNEIFDQSMTFLSSQQMISFVNERLQQTYGERKRVCHHPLSKRLLSVMEKKKTNLCLSADVFMCEELMPLVRDLGPLLCMVKVHADTLKDFSLESMNELAALAHEHDLLIFEDRKFSDIGSTVKEQYSGGLMNIRTWADVVTIHPIPGPAIIEALKTKAAEIGSDCRGAILVAQMSSAGNFISSSYTTRAMELVEEHSDYVMGYIGTSSLTGNPSLLQFTPGVSLGDSGDGLGQVYMSPREAVLEKGADVIIVGRGILKAPDRKAACQQYRDAGFQAYLERCSHG</sequence>
<evidence type="ECO:0000256" key="8">
    <source>
        <dbReference type="ARBA" id="ARBA00022676"/>
    </source>
</evidence>
<evidence type="ECO:0000313" key="18">
    <source>
        <dbReference type="Proteomes" id="UP000677054"/>
    </source>
</evidence>
<feature type="non-terminal residue" evidence="17">
    <location>
        <position position="508"/>
    </location>
</feature>
<dbReference type="Pfam" id="PF00156">
    <property type="entry name" value="Pribosyltran"/>
    <property type="match status" value="1"/>
</dbReference>
<evidence type="ECO:0000256" key="13">
    <source>
        <dbReference type="ARBA" id="ARBA00023268"/>
    </source>
</evidence>
<dbReference type="FunFam" id="3.40.50.2020:FF:000025">
    <property type="entry name" value="Uridine monophosphate synthetase"/>
    <property type="match status" value="1"/>
</dbReference>
<dbReference type="Gene3D" id="3.40.50.2020">
    <property type="match status" value="1"/>
</dbReference>
<dbReference type="InterPro" id="IPR013785">
    <property type="entry name" value="Aldolase_TIM"/>
</dbReference>
<comment type="similarity">
    <text evidence="4">In the C-terminal section; belongs to the OMP decarboxylase family.</text>
</comment>
<dbReference type="GO" id="GO:0044205">
    <property type="term" value="P:'de novo' UMP biosynthetic process"/>
    <property type="evidence" value="ECO:0007669"/>
    <property type="project" value="UniProtKB-UniPathway"/>
</dbReference>
<comment type="similarity">
    <text evidence="3">In the N-terminal section; belongs to the purine/pyrimidine phosphoribosyltransferase family.</text>
</comment>
<keyword evidence="11" id="KW-0665">Pyrimidine biosynthesis</keyword>
<dbReference type="InterPro" id="IPR004467">
    <property type="entry name" value="Or_phspho_trans_dom"/>
</dbReference>
<evidence type="ECO:0000256" key="10">
    <source>
        <dbReference type="ARBA" id="ARBA00022793"/>
    </source>
</evidence>
<evidence type="ECO:0000256" key="1">
    <source>
        <dbReference type="ARBA" id="ARBA00004861"/>
    </source>
</evidence>
<dbReference type="EC" id="4.1.1.23" evidence="6"/>
<feature type="binding site" evidence="15">
    <location>
        <position position="478"/>
    </location>
    <ligand>
        <name>substrate</name>
    </ligand>
</feature>
<evidence type="ECO:0000256" key="14">
    <source>
        <dbReference type="PIRSR" id="PIRSR614732-1"/>
    </source>
</evidence>
<dbReference type="EC" id="2.4.2.10" evidence="5"/>
<dbReference type="NCBIfam" id="TIGR01740">
    <property type="entry name" value="pyrF"/>
    <property type="match status" value="1"/>
</dbReference>
<dbReference type="SUPFAM" id="SSF51366">
    <property type="entry name" value="Ribulose-phoshate binding barrel"/>
    <property type="match status" value="1"/>
</dbReference>
<evidence type="ECO:0000259" key="16">
    <source>
        <dbReference type="SMART" id="SM00934"/>
    </source>
</evidence>
<evidence type="ECO:0000256" key="12">
    <source>
        <dbReference type="ARBA" id="ARBA00023239"/>
    </source>
</evidence>
<dbReference type="Gene3D" id="3.20.20.70">
    <property type="entry name" value="Aldolase class I"/>
    <property type="match status" value="1"/>
</dbReference>
<dbReference type="PANTHER" id="PTHR19278">
    <property type="entry name" value="OROTATE PHOSPHORIBOSYLTRANSFERASE"/>
    <property type="match status" value="1"/>
</dbReference>
<dbReference type="SUPFAM" id="SSF53271">
    <property type="entry name" value="PRTase-like"/>
    <property type="match status" value="1"/>
</dbReference>
<evidence type="ECO:0000313" key="17">
    <source>
        <dbReference type="EMBL" id="CAD7250928.1"/>
    </source>
</evidence>
<feature type="active site" description="For OMPdecase activity" evidence="14">
    <location>
        <position position="336"/>
    </location>
</feature>
<comment type="pathway">
    <text evidence="1">Pyrimidine metabolism; UMP biosynthesis via de novo pathway; UMP from orotate: step 2/2.</text>
</comment>
<dbReference type="InterPro" id="IPR023031">
    <property type="entry name" value="OPRT"/>
</dbReference>
<dbReference type="AlphaFoldDB" id="A0A7R9AB64"/>
<evidence type="ECO:0000256" key="7">
    <source>
        <dbReference type="ARBA" id="ARBA00015047"/>
    </source>
</evidence>
<dbReference type="EMBL" id="LR902668">
    <property type="protein sequence ID" value="CAD7250928.1"/>
    <property type="molecule type" value="Genomic_DNA"/>
</dbReference>
<organism evidence="17">
    <name type="scientific">Darwinula stevensoni</name>
    <dbReference type="NCBI Taxonomy" id="69355"/>
    <lineage>
        <taxon>Eukaryota</taxon>
        <taxon>Metazoa</taxon>
        <taxon>Ecdysozoa</taxon>
        <taxon>Arthropoda</taxon>
        <taxon>Crustacea</taxon>
        <taxon>Oligostraca</taxon>
        <taxon>Ostracoda</taxon>
        <taxon>Podocopa</taxon>
        <taxon>Podocopida</taxon>
        <taxon>Darwinulocopina</taxon>
        <taxon>Darwinuloidea</taxon>
        <taxon>Darwinulidae</taxon>
        <taxon>Darwinula</taxon>
    </lineage>
</organism>
<dbReference type="GO" id="GO:0006207">
    <property type="term" value="P:'de novo' pyrimidine nucleobase biosynthetic process"/>
    <property type="evidence" value="ECO:0007669"/>
    <property type="project" value="InterPro"/>
</dbReference>
<feature type="binding site" evidence="15">
    <location>
        <position position="399"/>
    </location>
    <ligand>
        <name>substrate</name>
    </ligand>
</feature>
<accession>A0A7R9AB64</accession>
<protein>
    <recommendedName>
        <fullName evidence="7">Uridine 5'-monophosphate synthase</fullName>
        <ecNumber evidence="5">2.4.2.10</ecNumber>
        <ecNumber evidence="6">4.1.1.23</ecNumber>
    </recommendedName>
</protein>